<dbReference type="EMBL" id="JAGGLD010000002">
    <property type="protein sequence ID" value="MBP2000746.1"/>
    <property type="molecule type" value="Genomic_DNA"/>
</dbReference>
<evidence type="ECO:0000256" key="1">
    <source>
        <dbReference type="SAM" id="Phobius"/>
    </source>
</evidence>
<dbReference type="Proteomes" id="UP001519288">
    <property type="component" value="Unassembled WGS sequence"/>
</dbReference>
<keyword evidence="1" id="KW-0472">Membrane</keyword>
<keyword evidence="1" id="KW-0812">Transmembrane</keyword>
<keyword evidence="3" id="KW-1185">Reference proteome</keyword>
<accession>A0ABS4JI07</accession>
<reference evidence="2 3" key="1">
    <citation type="submission" date="2021-03" db="EMBL/GenBank/DDBJ databases">
        <title>Genomic Encyclopedia of Type Strains, Phase IV (KMG-IV): sequencing the most valuable type-strain genomes for metagenomic binning, comparative biology and taxonomic classification.</title>
        <authorList>
            <person name="Goeker M."/>
        </authorList>
    </citation>
    <scope>NUCLEOTIDE SEQUENCE [LARGE SCALE GENOMIC DNA]</scope>
    <source>
        <strain evidence="2 3">DSM 26806</strain>
    </source>
</reference>
<evidence type="ECO:0008006" key="4">
    <source>
        <dbReference type="Google" id="ProtNLM"/>
    </source>
</evidence>
<dbReference type="Pfam" id="PF12841">
    <property type="entry name" value="YvrJ"/>
    <property type="match status" value="1"/>
</dbReference>
<evidence type="ECO:0000313" key="2">
    <source>
        <dbReference type="EMBL" id="MBP2000746.1"/>
    </source>
</evidence>
<sequence length="54" mass="6262">MDETLFKFLMQAINNVGFPIVVIGYLFFRFEKKLSALDHSIQELDADFHKKAKG</sequence>
<evidence type="ECO:0000313" key="3">
    <source>
        <dbReference type="Proteomes" id="UP001519288"/>
    </source>
</evidence>
<gene>
    <name evidence="2" type="ORF">J2Z69_001777</name>
</gene>
<proteinExistence type="predicted"/>
<protein>
    <recommendedName>
        <fullName evidence="4">YvrJ family protein</fullName>
    </recommendedName>
</protein>
<name>A0ABS4JI07_9BACL</name>
<organism evidence="2 3">
    <name type="scientific">Paenibacillus shirakamiensis</name>
    <dbReference type="NCBI Taxonomy" id="1265935"/>
    <lineage>
        <taxon>Bacteria</taxon>
        <taxon>Bacillati</taxon>
        <taxon>Bacillota</taxon>
        <taxon>Bacilli</taxon>
        <taxon>Bacillales</taxon>
        <taxon>Paenibacillaceae</taxon>
        <taxon>Paenibacillus</taxon>
    </lineage>
</organism>
<dbReference type="InterPro" id="IPR024419">
    <property type="entry name" value="YvrJ"/>
</dbReference>
<feature type="transmembrane region" description="Helical" evidence="1">
    <location>
        <begin position="6"/>
        <end position="28"/>
    </location>
</feature>
<comment type="caution">
    <text evidence="2">The sequence shown here is derived from an EMBL/GenBank/DDBJ whole genome shotgun (WGS) entry which is preliminary data.</text>
</comment>
<dbReference type="RefSeq" id="WP_342591573.1">
    <property type="nucleotide sequence ID" value="NZ_JAGGLD010000002.1"/>
</dbReference>
<keyword evidence="1" id="KW-1133">Transmembrane helix</keyword>